<dbReference type="InterPro" id="IPR036961">
    <property type="entry name" value="Kinesin_motor_dom_sf"/>
</dbReference>
<proteinExistence type="predicted"/>
<feature type="region of interest" description="Disordered" evidence="1">
    <location>
        <begin position="112"/>
        <end position="131"/>
    </location>
</feature>
<sequence length="172" mass="18275">MRELPSAAPGSQRGTCTVRARVASRPAQQANPRPSASGPPKAILGVLQCKVSPVPPPTTVTADVDVRPGETPVQLELPKPETVSAELYPPDAWCVHLPPAIDVFLPRKSTLHVSPQSRKHRGEPGAGKTESTKKVIQYLAAIATDAHPPTITPSHSQSLSLVTSSYQRFAAE</sequence>
<keyword evidence="3" id="KW-1185">Reference proteome</keyword>
<dbReference type="OrthoDB" id="6108017at2759"/>
<name>A0A8E2AQV4_9APHY</name>
<evidence type="ECO:0000256" key="1">
    <source>
        <dbReference type="SAM" id="MobiDB-lite"/>
    </source>
</evidence>
<dbReference type="Gene3D" id="3.40.850.10">
    <property type="entry name" value="Kinesin motor domain"/>
    <property type="match status" value="1"/>
</dbReference>
<protein>
    <submittedName>
        <fullName evidence="2">Uncharacterized protein</fullName>
    </submittedName>
</protein>
<feature type="region of interest" description="Disordered" evidence="1">
    <location>
        <begin position="1"/>
        <end position="41"/>
    </location>
</feature>
<reference evidence="2 3" key="1">
    <citation type="submission" date="2016-07" db="EMBL/GenBank/DDBJ databases">
        <title>Draft genome of the white-rot fungus Obba rivulosa 3A-2.</title>
        <authorList>
            <consortium name="DOE Joint Genome Institute"/>
            <person name="Miettinen O."/>
            <person name="Riley R."/>
            <person name="Acob R."/>
            <person name="Barry K."/>
            <person name="Cullen D."/>
            <person name="De Vries R."/>
            <person name="Hainaut M."/>
            <person name="Hatakka A."/>
            <person name="Henrissat B."/>
            <person name="Hilden K."/>
            <person name="Kuo R."/>
            <person name="Labutti K."/>
            <person name="Lipzen A."/>
            <person name="Makela M.R."/>
            <person name="Sandor L."/>
            <person name="Spatafora J.W."/>
            <person name="Grigoriev I.V."/>
            <person name="Hibbett D.S."/>
        </authorList>
    </citation>
    <scope>NUCLEOTIDE SEQUENCE [LARGE SCALE GENOMIC DNA]</scope>
    <source>
        <strain evidence="2 3">3A-2</strain>
    </source>
</reference>
<dbReference type="Proteomes" id="UP000250043">
    <property type="component" value="Unassembled WGS sequence"/>
</dbReference>
<organism evidence="2 3">
    <name type="scientific">Obba rivulosa</name>
    <dbReference type="NCBI Taxonomy" id="1052685"/>
    <lineage>
        <taxon>Eukaryota</taxon>
        <taxon>Fungi</taxon>
        <taxon>Dikarya</taxon>
        <taxon>Basidiomycota</taxon>
        <taxon>Agaricomycotina</taxon>
        <taxon>Agaricomycetes</taxon>
        <taxon>Polyporales</taxon>
        <taxon>Gelatoporiaceae</taxon>
        <taxon>Obba</taxon>
    </lineage>
</organism>
<dbReference type="EMBL" id="KV723025">
    <property type="protein sequence ID" value="OCH83535.1"/>
    <property type="molecule type" value="Genomic_DNA"/>
</dbReference>
<evidence type="ECO:0000313" key="3">
    <source>
        <dbReference type="Proteomes" id="UP000250043"/>
    </source>
</evidence>
<dbReference type="AlphaFoldDB" id="A0A8E2AQV4"/>
<accession>A0A8E2AQV4</accession>
<gene>
    <name evidence="2" type="ORF">OBBRIDRAFT_840457</name>
</gene>
<evidence type="ECO:0000313" key="2">
    <source>
        <dbReference type="EMBL" id="OCH83535.1"/>
    </source>
</evidence>